<dbReference type="Proteomes" id="UP001303001">
    <property type="component" value="Chromosome"/>
</dbReference>
<dbReference type="InterPro" id="IPR031876">
    <property type="entry name" value="DUF4760"/>
</dbReference>
<protein>
    <recommendedName>
        <fullName evidence="3">DUF4760 domain-containing protein</fullName>
    </recommendedName>
</protein>
<evidence type="ECO:0008006" key="3">
    <source>
        <dbReference type="Google" id="ProtNLM"/>
    </source>
</evidence>
<dbReference type="Pfam" id="PF15956">
    <property type="entry name" value="DUF4760"/>
    <property type="match status" value="1"/>
</dbReference>
<evidence type="ECO:0000313" key="1">
    <source>
        <dbReference type="EMBL" id="WNM39570.1"/>
    </source>
</evidence>
<dbReference type="EMBL" id="CP134876">
    <property type="protein sequence ID" value="WNM39570.1"/>
    <property type="molecule type" value="Genomic_DNA"/>
</dbReference>
<reference evidence="1 2" key="1">
    <citation type="submission" date="2023-09" db="EMBL/GenBank/DDBJ databases">
        <title>Micromonospora halotolerans DSM 45598 genome sequence.</title>
        <authorList>
            <person name="Mo P."/>
        </authorList>
    </citation>
    <scope>NUCLEOTIDE SEQUENCE [LARGE SCALE GENOMIC DNA]</scope>
    <source>
        <strain evidence="1 2">DSM 45598</strain>
    </source>
</reference>
<keyword evidence="2" id="KW-1185">Reference proteome</keyword>
<gene>
    <name evidence="1" type="ORF">RMN56_31465</name>
</gene>
<dbReference type="RefSeq" id="WP_313721501.1">
    <property type="nucleotide sequence ID" value="NZ_CP134876.1"/>
</dbReference>
<sequence length="170" mass="19498">METVFNAGALVAALLSLAISAWIAIRQYTVMDRANQLPMIVDLIRQVGSAELVEKEEFLLAEIGQHNPECGISKLPDDLRRAAAYVTSYYLTLAYLAAYKVVDKTLVALPIHYRLERVWSVIEPYVQGERKLRGSHFSYMNFLEDFVTWVRDQEIPNNPDKFRIHGFFES</sequence>
<evidence type="ECO:0000313" key="2">
    <source>
        <dbReference type="Proteomes" id="UP001303001"/>
    </source>
</evidence>
<accession>A0ABY9ZYB0</accession>
<name>A0ABY9ZYB0_9ACTN</name>
<proteinExistence type="predicted"/>
<organism evidence="1 2">
    <name type="scientific">Micromonospora halotolerans</name>
    <dbReference type="NCBI Taxonomy" id="709879"/>
    <lineage>
        <taxon>Bacteria</taxon>
        <taxon>Bacillati</taxon>
        <taxon>Actinomycetota</taxon>
        <taxon>Actinomycetes</taxon>
        <taxon>Micromonosporales</taxon>
        <taxon>Micromonosporaceae</taxon>
        <taxon>Micromonospora</taxon>
    </lineage>
</organism>